<evidence type="ECO:0000313" key="5">
    <source>
        <dbReference type="Proteomes" id="UP001077662"/>
    </source>
</evidence>
<proteinExistence type="inferred from homology"/>
<dbReference type="GO" id="GO:0016787">
    <property type="term" value="F:hydrolase activity"/>
    <property type="evidence" value="ECO:0007669"/>
    <property type="project" value="UniProtKB-KW"/>
</dbReference>
<dbReference type="AlphaFoldDB" id="A0AAP3GB19"/>
<feature type="domain" description="Nudix hydrolase" evidence="3">
    <location>
        <begin position="24"/>
        <end position="160"/>
    </location>
</feature>
<dbReference type="RefSeq" id="WP_018671827.1">
    <property type="nucleotide sequence ID" value="NZ_CP032410.1"/>
</dbReference>
<accession>A0AAP3GB19</accession>
<dbReference type="EMBL" id="JAPTNE010000013">
    <property type="protein sequence ID" value="MCZ0807542.1"/>
    <property type="molecule type" value="Genomic_DNA"/>
</dbReference>
<evidence type="ECO:0000313" key="4">
    <source>
        <dbReference type="EMBL" id="MCZ0807542.1"/>
    </source>
</evidence>
<dbReference type="InterPro" id="IPR020084">
    <property type="entry name" value="NUDIX_hydrolase_CS"/>
</dbReference>
<dbReference type="PROSITE" id="PS00893">
    <property type="entry name" value="NUDIX_BOX"/>
    <property type="match status" value="1"/>
</dbReference>
<dbReference type="Gene3D" id="3.90.79.10">
    <property type="entry name" value="Nucleoside Triphosphate Pyrophosphohydrolase"/>
    <property type="match status" value="1"/>
</dbReference>
<comment type="caution">
    <text evidence="4">The sequence shown here is derived from an EMBL/GenBank/DDBJ whole genome shotgun (WGS) entry which is preliminary data.</text>
</comment>
<dbReference type="InterPro" id="IPR000086">
    <property type="entry name" value="NUDIX_hydrolase_dom"/>
</dbReference>
<comment type="similarity">
    <text evidence="2">Belongs to the Nudix hydrolase family.</text>
</comment>
<dbReference type="PRINTS" id="PR00502">
    <property type="entry name" value="NUDIXFAMILY"/>
</dbReference>
<dbReference type="InterPro" id="IPR015797">
    <property type="entry name" value="NUDIX_hydrolase-like_dom_sf"/>
</dbReference>
<dbReference type="GeneID" id="61077195"/>
<reference evidence="4" key="1">
    <citation type="submission" date="2022-09" db="EMBL/GenBank/DDBJ databases">
        <title>Genome analysis and characterization of larvicidal activity of Brevibacillus strains.</title>
        <authorList>
            <person name="Patrusheva E.V."/>
            <person name="Izotova A.O."/>
            <person name="Toshchakov S.V."/>
            <person name="Sineoky S.P."/>
        </authorList>
    </citation>
    <scope>NUCLEOTIDE SEQUENCE</scope>
    <source>
        <strain evidence="4">VKPM_B-13247</strain>
    </source>
</reference>
<dbReference type="InterPro" id="IPR020476">
    <property type="entry name" value="Nudix_hydrolase"/>
</dbReference>
<protein>
    <submittedName>
        <fullName evidence="4">NUDIX domain-containing protein</fullName>
    </submittedName>
</protein>
<evidence type="ECO:0000256" key="2">
    <source>
        <dbReference type="RuleBase" id="RU003476"/>
    </source>
</evidence>
<dbReference type="Proteomes" id="UP001077662">
    <property type="component" value="Unassembled WGS sequence"/>
</dbReference>
<keyword evidence="1 2" id="KW-0378">Hydrolase</keyword>
<evidence type="ECO:0000259" key="3">
    <source>
        <dbReference type="PROSITE" id="PS51462"/>
    </source>
</evidence>
<dbReference type="PROSITE" id="PS51462">
    <property type="entry name" value="NUDIX"/>
    <property type="match status" value="1"/>
</dbReference>
<gene>
    <name evidence="4" type="ORF">O0554_11505</name>
</gene>
<dbReference type="Pfam" id="PF00293">
    <property type="entry name" value="NUDIX"/>
    <property type="match status" value="1"/>
</dbReference>
<sequence>MDNFYDTTGVPMTLSFDPAEFREEQAKHVLVFPFYQGKLLFTIHTKRGYELPGGKVEPGESSIAAAIRETYEETGYHLSSIIKIGQYTVGDSIVKDIYVAEAERQVATIIEGSVGGAFLANELPTAEELRSDGRYSAFLKDEVYPLTIARLRDLGYIAKI</sequence>
<organism evidence="4 5">
    <name type="scientific">Brevibacillus laterosporus</name>
    <name type="common">Bacillus laterosporus</name>
    <dbReference type="NCBI Taxonomy" id="1465"/>
    <lineage>
        <taxon>Bacteria</taxon>
        <taxon>Bacillati</taxon>
        <taxon>Bacillota</taxon>
        <taxon>Bacilli</taxon>
        <taxon>Bacillales</taxon>
        <taxon>Paenibacillaceae</taxon>
        <taxon>Brevibacillus</taxon>
    </lineage>
</organism>
<dbReference type="SUPFAM" id="SSF55811">
    <property type="entry name" value="Nudix"/>
    <property type="match status" value="1"/>
</dbReference>
<evidence type="ECO:0000256" key="1">
    <source>
        <dbReference type="ARBA" id="ARBA00022801"/>
    </source>
</evidence>
<name>A0AAP3GB19_BRELA</name>